<dbReference type="Proteomes" id="UP000000602">
    <property type="component" value="Chromosome"/>
</dbReference>
<dbReference type="eggNOG" id="COG0147">
    <property type="taxonomic scope" value="Bacteria"/>
</dbReference>
<dbReference type="STRING" id="177439.DP0876"/>
<dbReference type="NCBIfam" id="NF005486">
    <property type="entry name" value="PRK07093.1"/>
    <property type="match status" value="1"/>
</dbReference>
<dbReference type="InterPro" id="IPR015890">
    <property type="entry name" value="Chorismate_C"/>
</dbReference>
<dbReference type="InterPro" id="IPR005801">
    <property type="entry name" value="ADC_synthase"/>
</dbReference>
<dbReference type="EMBL" id="CR522870">
    <property type="protein sequence ID" value="CAG35605.1"/>
    <property type="molecule type" value="Genomic_DNA"/>
</dbReference>
<evidence type="ECO:0000259" key="1">
    <source>
        <dbReference type="Pfam" id="PF00425"/>
    </source>
</evidence>
<dbReference type="PANTHER" id="PTHR11236:SF50">
    <property type="entry name" value="AMINODEOXYCHORISMATE SYNTHASE COMPONENT 1"/>
    <property type="match status" value="1"/>
</dbReference>
<proteinExistence type="predicted"/>
<dbReference type="SUPFAM" id="SSF56322">
    <property type="entry name" value="ADC synthase"/>
    <property type="match status" value="1"/>
</dbReference>
<dbReference type="HOGENOM" id="CLU_006493_1_0_7"/>
<dbReference type="GO" id="GO:0000162">
    <property type="term" value="P:L-tryptophan biosynthetic process"/>
    <property type="evidence" value="ECO:0007669"/>
    <property type="project" value="TreeGrafter"/>
</dbReference>
<evidence type="ECO:0000313" key="2">
    <source>
        <dbReference type="EMBL" id="CAG35605.1"/>
    </source>
</evidence>
<name>Q6APW8_DESPS</name>
<dbReference type="RefSeq" id="WP_011188119.1">
    <property type="nucleotide sequence ID" value="NC_006138.1"/>
</dbReference>
<keyword evidence="3" id="KW-1185">Reference proteome</keyword>
<dbReference type="KEGG" id="dps:DP0876"/>
<dbReference type="OrthoDB" id="9803598at2"/>
<dbReference type="Pfam" id="PF00425">
    <property type="entry name" value="Chorismate_bind"/>
    <property type="match status" value="1"/>
</dbReference>
<dbReference type="AlphaFoldDB" id="Q6APW8"/>
<reference evidence="3" key="1">
    <citation type="journal article" date="2004" name="Environ. Microbiol.">
        <title>The genome of Desulfotalea psychrophila, a sulfate-reducing bacterium from permanently cold Arctic sediments.</title>
        <authorList>
            <person name="Rabus R."/>
            <person name="Ruepp A."/>
            <person name="Frickey T."/>
            <person name="Rattei T."/>
            <person name="Fartmann B."/>
            <person name="Stark M."/>
            <person name="Bauer M."/>
            <person name="Zibat A."/>
            <person name="Lombardot T."/>
            <person name="Becker I."/>
            <person name="Amann J."/>
            <person name="Gellner K."/>
            <person name="Teeling H."/>
            <person name="Leuschner W.D."/>
            <person name="Gloeckner F.-O."/>
            <person name="Lupas A.N."/>
            <person name="Amann R."/>
            <person name="Klenk H.-P."/>
        </authorList>
    </citation>
    <scope>NUCLEOTIDE SEQUENCE [LARGE SCALE GENOMIC DNA]</scope>
    <source>
        <strain evidence="3">DSM 12343 / LSv54</strain>
    </source>
</reference>
<gene>
    <name evidence="2" type="ordered locus">DP0876</name>
</gene>
<dbReference type="Gene3D" id="3.60.120.10">
    <property type="entry name" value="Anthranilate synthase"/>
    <property type="match status" value="1"/>
</dbReference>
<dbReference type="InterPro" id="IPR019999">
    <property type="entry name" value="Anth_synth_I-like"/>
</dbReference>
<protein>
    <submittedName>
        <fullName evidence="2">Probable para-aminobenzoate synthase, component I</fullName>
    </submittedName>
</protein>
<dbReference type="PANTHER" id="PTHR11236">
    <property type="entry name" value="AMINOBENZOATE/ANTHRANILATE SYNTHASE"/>
    <property type="match status" value="1"/>
</dbReference>
<feature type="domain" description="Chorismate-utilising enzyme C-terminal" evidence="1">
    <location>
        <begin position="70"/>
        <end position="314"/>
    </location>
</feature>
<sequence>MQEFIKQANSYGKAGTPFLFLLDFELQKPIILPLSKTAEQGVFYQVGTEKNFTPETTEKNLRLDIAPMNYQTYQERFKIVEENILAGNSYLLNLTFPTEIATNFSLKEIFNFAQAEYKLYFKDQFILFSPECFIKTAQNSIYSYPMKGTIDADIEGAEAIILADQKEEWEHNTIVDLIRNDLAMVARDISVNRFRFISTIKSIKKNLLQVSSEIEGNLGPDWQTGIGRIIATLLPAGSISGAPKQKTLEIIGQAEGQDRGYFTGVFGIFDGENINSAVNIRFIERGEGGLQFRSGGGITANSLPKNEYNEMVDKVYVPTC</sequence>
<organism evidence="2 3">
    <name type="scientific">Desulfotalea psychrophila (strain LSv54 / DSM 12343)</name>
    <dbReference type="NCBI Taxonomy" id="177439"/>
    <lineage>
        <taxon>Bacteria</taxon>
        <taxon>Pseudomonadati</taxon>
        <taxon>Thermodesulfobacteriota</taxon>
        <taxon>Desulfobulbia</taxon>
        <taxon>Desulfobulbales</taxon>
        <taxon>Desulfocapsaceae</taxon>
        <taxon>Desulfotalea</taxon>
    </lineage>
</organism>
<accession>Q6APW8</accession>
<evidence type="ECO:0000313" key="3">
    <source>
        <dbReference type="Proteomes" id="UP000000602"/>
    </source>
</evidence>
<dbReference type="GO" id="GO:0046820">
    <property type="term" value="F:4-amino-4-deoxychorismate synthase activity"/>
    <property type="evidence" value="ECO:0007669"/>
    <property type="project" value="TreeGrafter"/>
</dbReference>